<proteinExistence type="predicted"/>
<feature type="non-terminal residue" evidence="1">
    <location>
        <position position="106"/>
    </location>
</feature>
<feature type="non-terminal residue" evidence="1">
    <location>
        <position position="1"/>
    </location>
</feature>
<dbReference type="AlphaFoldDB" id="A0A8S3ZMH3"/>
<evidence type="ECO:0000313" key="1">
    <source>
        <dbReference type="EMBL" id="CAG5130579.1"/>
    </source>
</evidence>
<dbReference type="Proteomes" id="UP000678393">
    <property type="component" value="Unassembled WGS sequence"/>
</dbReference>
<name>A0A8S3ZMH3_9EUPU</name>
<evidence type="ECO:0000313" key="2">
    <source>
        <dbReference type="Proteomes" id="UP000678393"/>
    </source>
</evidence>
<protein>
    <submittedName>
        <fullName evidence="1">Uncharacterized protein</fullName>
    </submittedName>
</protein>
<keyword evidence="2" id="KW-1185">Reference proteome</keyword>
<organism evidence="1 2">
    <name type="scientific">Candidula unifasciata</name>
    <dbReference type="NCBI Taxonomy" id="100452"/>
    <lineage>
        <taxon>Eukaryota</taxon>
        <taxon>Metazoa</taxon>
        <taxon>Spiralia</taxon>
        <taxon>Lophotrochozoa</taxon>
        <taxon>Mollusca</taxon>
        <taxon>Gastropoda</taxon>
        <taxon>Heterobranchia</taxon>
        <taxon>Euthyneura</taxon>
        <taxon>Panpulmonata</taxon>
        <taxon>Eupulmonata</taxon>
        <taxon>Stylommatophora</taxon>
        <taxon>Helicina</taxon>
        <taxon>Helicoidea</taxon>
        <taxon>Geomitridae</taxon>
        <taxon>Candidula</taxon>
    </lineage>
</organism>
<dbReference type="EMBL" id="CAJHNH020004117">
    <property type="protein sequence ID" value="CAG5130579.1"/>
    <property type="molecule type" value="Genomic_DNA"/>
</dbReference>
<comment type="caution">
    <text evidence="1">The sequence shown here is derived from an EMBL/GenBank/DDBJ whole genome shotgun (WGS) entry which is preliminary data.</text>
</comment>
<reference evidence="1" key="1">
    <citation type="submission" date="2021-04" db="EMBL/GenBank/DDBJ databases">
        <authorList>
            <consortium name="Molecular Ecology Group"/>
        </authorList>
    </citation>
    <scope>NUCLEOTIDE SEQUENCE</scope>
</reference>
<sequence length="106" mass="12431">VMANTECLQVISVDEDQKTTLLRELETRMQTLEEDSGRRVKDFQEKVDKEETKLQILCQMLNDRLTPLEQLRTCLNERTSTRDENIKQLTQVIQEVAVISPRLQQL</sequence>
<accession>A0A8S3ZMH3</accession>
<gene>
    <name evidence="1" type="ORF">CUNI_LOCUS16137</name>
</gene>